<feature type="domain" description="Multidrug resistance protein MdtA-like C-terminal permuted SH3" evidence="8">
    <location>
        <begin position="307"/>
        <end position="380"/>
    </location>
</feature>
<dbReference type="SUPFAM" id="SSF111369">
    <property type="entry name" value="HlyD-like secretion proteins"/>
    <property type="match status" value="1"/>
</dbReference>
<proteinExistence type="inferred from homology"/>
<dbReference type="InterPro" id="IPR058626">
    <property type="entry name" value="MdtA-like_b-barrel"/>
</dbReference>
<evidence type="ECO:0000313" key="9">
    <source>
        <dbReference type="EMBL" id="NHZ44673.1"/>
    </source>
</evidence>
<dbReference type="Gene3D" id="2.40.50.100">
    <property type="match status" value="1"/>
</dbReference>
<dbReference type="Pfam" id="PF25876">
    <property type="entry name" value="HH_MFP_RND"/>
    <property type="match status" value="1"/>
</dbReference>
<comment type="caution">
    <text evidence="9">The sequence shown here is derived from an EMBL/GenBank/DDBJ whole genome shotgun (WGS) entry which is preliminary data.</text>
</comment>
<comment type="similarity">
    <text evidence="2">Belongs to the membrane fusion protein (MFP) (TC 8.A.1) family.</text>
</comment>
<organism evidence="9 10">
    <name type="scientific">Massilia aquatica</name>
    <dbReference type="NCBI Taxonomy" id="2609000"/>
    <lineage>
        <taxon>Bacteria</taxon>
        <taxon>Pseudomonadati</taxon>
        <taxon>Pseudomonadota</taxon>
        <taxon>Betaproteobacteria</taxon>
        <taxon>Burkholderiales</taxon>
        <taxon>Oxalobacteraceae</taxon>
        <taxon>Telluria group</taxon>
        <taxon>Massilia</taxon>
    </lineage>
</organism>
<dbReference type="Pfam" id="PF25917">
    <property type="entry name" value="BSH_RND"/>
    <property type="match status" value="1"/>
</dbReference>
<keyword evidence="10" id="KW-1185">Reference proteome</keyword>
<feature type="domain" description="Multidrug resistance protein MdtA-like barrel-sandwich hybrid" evidence="6">
    <location>
        <begin position="67"/>
        <end position="206"/>
    </location>
</feature>
<dbReference type="InterPro" id="IPR006143">
    <property type="entry name" value="RND_pump_MFP"/>
</dbReference>
<keyword evidence="4" id="KW-0732">Signal</keyword>
<dbReference type="NCBIfam" id="TIGR01730">
    <property type="entry name" value="RND_mfp"/>
    <property type="match status" value="1"/>
</dbReference>
<sequence length="406" mass="41969">MQIHHLKRTLARMALAPLLPLALAACGRAADPARAAAAAPPAVAFQVARARDLPVAFEYIGQTSGSREVEIRARVNGIIEKRFYQEGSLVKAGQPLFQIESALYAAAADEAGAAAASTEAELGLAQREHARLQPLANARAISQQAWDNAAGRLELARARHRQAQARHASARVELRYTRVSAPIAGIVGRALKVEGALAVAGGDSLLATLAQVDPVHVHFSIPEQEHQDIQADLAAGALRLAGKGYLIKLKSSTGAWLAPSGKLDFSDYKADPATGSYAARAAFANPGGALAPGRMVRVVLIGAIRPQAIAVPQRAVLDGPQGKFVYVVGQDQAGQAVAEARPVTPGDWVAAGPGPQGEGGSWIVRQGLRAGDRVIVDGMARIGAPGTPVQASPAKEPGAAAPGEGG</sequence>
<feature type="domain" description="Multidrug resistance protein MdtA-like beta-barrel" evidence="7">
    <location>
        <begin position="214"/>
        <end position="299"/>
    </location>
</feature>
<feature type="domain" description="Multidrug resistance protein MdtA-like alpha-helical hairpin" evidence="5">
    <location>
        <begin position="109"/>
        <end position="177"/>
    </location>
</feature>
<evidence type="ECO:0000256" key="2">
    <source>
        <dbReference type="ARBA" id="ARBA00009477"/>
    </source>
</evidence>
<dbReference type="InterPro" id="IPR058625">
    <property type="entry name" value="MdtA-like_BSH"/>
</dbReference>
<evidence type="ECO:0000259" key="8">
    <source>
        <dbReference type="Pfam" id="PF25967"/>
    </source>
</evidence>
<dbReference type="PANTHER" id="PTHR30158">
    <property type="entry name" value="ACRA/E-RELATED COMPONENT OF DRUG EFFLUX TRANSPORTER"/>
    <property type="match status" value="1"/>
</dbReference>
<evidence type="ECO:0000259" key="5">
    <source>
        <dbReference type="Pfam" id="PF25876"/>
    </source>
</evidence>
<dbReference type="Proteomes" id="UP000819052">
    <property type="component" value="Unassembled WGS sequence"/>
</dbReference>
<protein>
    <submittedName>
        <fullName evidence="9">Efflux RND transporter periplasmic adaptor subunit</fullName>
    </submittedName>
</protein>
<accession>A0ABX0MIG4</accession>
<evidence type="ECO:0000256" key="3">
    <source>
        <dbReference type="SAM" id="MobiDB-lite"/>
    </source>
</evidence>
<evidence type="ECO:0000256" key="1">
    <source>
        <dbReference type="ARBA" id="ARBA00004196"/>
    </source>
</evidence>
<feature type="signal peptide" evidence="4">
    <location>
        <begin position="1"/>
        <end position="24"/>
    </location>
</feature>
<dbReference type="PROSITE" id="PS51257">
    <property type="entry name" value="PROKAR_LIPOPROTEIN"/>
    <property type="match status" value="1"/>
</dbReference>
<evidence type="ECO:0000313" key="10">
    <source>
        <dbReference type="Proteomes" id="UP000819052"/>
    </source>
</evidence>
<feature type="compositionally biased region" description="Low complexity" evidence="3">
    <location>
        <begin position="393"/>
        <end position="406"/>
    </location>
</feature>
<dbReference type="Pfam" id="PF25944">
    <property type="entry name" value="Beta-barrel_RND"/>
    <property type="match status" value="1"/>
</dbReference>
<name>A0ABX0MIG4_9BURK</name>
<comment type="subcellular location">
    <subcellularLocation>
        <location evidence="1">Cell envelope</location>
    </subcellularLocation>
</comment>
<dbReference type="Gene3D" id="2.40.420.20">
    <property type="match status" value="1"/>
</dbReference>
<feature type="region of interest" description="Disordered" evidence="3">
    <location>
        <begin position="384"/>
        <end position="406"/>
    </location>
</feature>
<evidence type="ECO:0000259" key="7">
    <source>
        <dbReference type="Pfam" id="PF25944"/>
    </source>
</evidence>
<dbReference type="InterPro" id="IPR058627">
    <property type="entry name" value="MdtA-like_C"/>
</dbReference>
<dbReference type="EMBL" id="VVIW01000037">
    <property type="protein sequence ID" value="NHZ44673.1"/>
    <property type="molecule type" value="Genomic_DNA"/>
</dbReference>
<dbReference type="Gene3D" id="1.10.287.470">
    <property type="entry name" value="Helix hairpin bin"/>
    <property type="match status" value="1"/>
</dbReference>
<dbReference type="InterPro" id="IPR058624">
    <property type="entry name" value="MdtA-like_HH"/>
</dbReference>
<feature type="chain" id="PRO_5046167738" evidence="4">
    <location>
        <begin position="25"/>
        <end position="406"/>
    </location>
</feature>
<gene>
    <name evidence="9" type="ORF">F1609_31625</name>
</gene>
<dbReference type="Gene3D" id="2.40.30.170">
    <property type="match status" value="1"/>
</dbReference>
<reference evidence="9 10" key="1">
    <citation type="submission" date="2019-09" db="EMBL/GenBank/DDBJ databases">
        <title>Taxonomy of Antarctic Massilia spp.: description of Massilia rubra sp. nov., Massilia aquatica sp. nov., Massilia mucilaginosa sp. nov., Massilia frigida sp. nov. isolated from streams, lakes and regoliths.</title>
        <authorList>
            <person name="Holochova P."/>
            <person name="Sedlacek I."/>
            <person name="Kralova S."/>
            <person name="Maslanova I."/>
            <person name="Busse H.-J."/>
            <person name="Stankova E."/>
            <person name="Vrbovska V."/>
            <person name="Kovarovic V."/>
            <person name="Bartak M."/>
            <person name="Svec P."/>
            <person name="Pantucek R."/>
        </authorList>
    </citation>
    <scope>NUCLEOTIDE SEQUENCE [LARGE SCALE GENOMIC DNA]</scope>
    <source>
        <strain evidence="9 10">CCM 8693</strain>
    </source>
</reference>
<dbReference type="Pfam" id="PF25967">
    <property type="entry name" value="RND-MFP_C"/>
    <property type="match status" value="1"/>
</dbReference>
<evidence type="ECO:0000259" key="6">
    <source>
        <dbReference type="Pfam" id="PF25917"/>
    </source>
</evidence>
<evidence type="ECO:0000256" key="4">
    <source>
        <dbReference type="SAM" id="SignalP"/>
    </source>
</evidence>